<evidence type="ECO:0008006" key="7">
    <source>
        <dbReference type="Google" id="ProtNLM"/>
    </source>
</evidence>
<feature type="domain" description="MULE transposase" evidence="3">
    <location>
        <begin position="817"/>
        <end position="912"/>
    </location>
</feature>
<dbReference type="InterPro" id="IPR021109">
    <property type="entry name" value="Peptidase_aspartic_dom_sf"/>
</dbReference>
<dbReference type="Gene3D" id="2.40.70.10">
    <property type="entry name" value="Acid Proteases"/>
    <property type="match status" value="1"/>
</dbReference>
<dbReference type="PANTHER" id="PTHR31973:SF197">
    <property type="entry name" value="SWIM-TYPE DOMAIN-CONTAINING PROTEIN"/>
    <property type="match status" value="1"/>
</dbReference>
<feature type="domain" description="Transposase MuDR plant" evidence="2">
    <location>
        <begin position="621"/>
        <end position="681"/>
    </location>
</feature>
<feature type="region of interest" description="Disordered" evidence="1">
    <location>
        <begin position="472"/>
        <end position="514"/>
    </location>
</feature>
<evidence type="ECO:0000259" key="2">
    <source>
        <dbReference type="Pfam" id="PF03108"/>
    </source>
</evidence>
<sequence>MRGLEKSGRGAVPPGKEVAPQDDKAQFYAFPGKAKADMSDAVITCAILVFGESVIVTQVYRACLVLVMGFQTWADFVILDITNFDIILGMTWLSPYYVMLNCNTKSVTLEIPDREKLEWEGGYKPKSAKVISSIWARKLVGQGCLAYLAHIRDVEIESPSTESILVVSEFKKVFSTYLPGMPPNRDIDFCIDLELGTRPISISPYRMALVELRELKAQIQELLDKGFIRPSASSWGAPVLFVKKMDDIQLVDLRTKEIKSVKVQWKHRPVEEATWEIEKDKRDKYPQIFDNSDTTLLLPSPFSPTLSLGDEWWESLIFTKIYHGGILSEISIPTYVGNCVSALRYIIKDHFSILELLYYTKELGYETVGSFYVKDLLNKKWVLITTDQHLLHLIKDLKHEDTFEVFVCHVLDETLLDTEGPRGYLTNVGGESVDIDLGEEGEAVNLGGEGEAVDLSGEGEVVNLGGEGVDVNISEEGVDDNLGRDGVDDNLGGEGESDFLSSDSDLDIPSKDGSDIDKELRAFRQERRNKKQRKKATEFEEIPVGEAGGIDRGFEDIGKNKTDKYAGKLGGDEDYIDSSDCCSDDSDEQLDVDAVRGVDIPTRRRSKKVRYDEDYEVSIFELGMVFEGANQFRKAVADYVVEYMRQIKLRPNEKHRVRVKCKNANYKWLLYASIDRDSGDFIVKNYHPVHKCIPLNRNKLCNSKLIARKFKDRIVSQPYIRIWEIQDLVRKTLGLYVGKTLCYRAKQRIMKENMGDWKVEFARLCYYADMIKQTNPGSFCWVKIDKETEPGKNLFVYFYVCFHAFKQGWLEGCRNIIGFDGCFLKGACKGELLVAVGKNGNNQMYLIAWAVVDTETKHSWSWFIRYLIVDLNLGTGEGLTVMLDMQKGLIPVLSEFLPNAEKRMYARHIWNNWHVNWKGEERRK</sequence>
<dbReference type="Pfam" id="PF08284">
    <property type="entry name" value="RVP_2"/>
    <property type="match status" value="1"/>
</dbReference>
<dbReference type="Pfam" id="PF10551">
    <property type="entry name" value="MULE"/>
    <property type="match status" value="1"/>
</dbReference>
<reference evidence="5" key="1">
    <citation type="submission" date="2023-08" db="EMBL/GenBank/DDBJ databases">
        <title>A de novo genome assembly of Solanum verrucosum Schlechtendal, a Mexican diploid species geographically isolated from the other diploid A-genome species in potato relatives.</title>
        <authorList>
            <person name="Hosaka K."/>
        </authorList>
    </citation>
    <scope>NUCLEOTIDE SEQUENCE</scope>
    <source>
        <tissue evidence="5">Young leaves</tissue>
    </source>
</reference>
<evidence type="ECO:0000256" key="1">
    <source>
        <dbReference type="SAM" id="MobiDB-lite"/>
    </source>
</evidence>
<evidence type="ECO:0000313" key="6">
    <source>
        <dbReference type="Proteomes" id="UP001234989"/>
    </source>
</evidence>
<evidence type="ECO:0000259" key="3">
    <source>
        <dbReference type="Pfam" id="PF10551"/>
    </source>
</evidence>
<evidence type="ECO:0000259" key="4">
    <source>
        <dbReference type="Pfam" id="PF26130"/>
    </source>
</evidence>
<dbReference type="InterPro" id="IPR004332">
    <property type="entry name" value="Transposase_MuDR"/>
</dbReference>
<dbReference type="EMBL" id="CP133615">
    <property type="protein sequence ID" value="WMV25936.1"/>
    <property type="molecule type" value="Genomic_DNA"/>
</dbReference>
<dbReference type="Proteomes" id="UP001234989">
    <property type="component" value="Chromosome 4"/>
</dbReference>
<dbReference type="Pfam" id="PF26130">
    <property type="entry name" value="PB1-like"/>
    <property type="match status" value="1"/>
</dbReference>
<protein>
    <recommendedName>
        <fullName evidence="7">Mutator-like transposase</fullName>
    </recommendedName>
</protein>
<keyword evidence="6" id="KW-1185">Reference proteome</keyword>
<dbReference type="Pfam" id="PF03108">
    <property type="entry name" value="DBD_Tnp_Mut"/>
    <property type="match status" value="1"/>
</dbReference>
<dbReference type="InterPro" id="IPR058594">
    <property type="entry name" value="PB1-like_dom_pln"/>
</dbReference>
<dbReference type="SUPFAM" id="SSF56672">
    <property type="entry name" value="DNA/RNA polymerases"/>
    <property type="match status" value="1"/>
</dbReference>
<proteinExistence type="predicted"/>
<dbReference type="InterPro" id="IPR043502">
    <property type="entry name" value="DNA/RNA_pol_sf"/>
</dbReference>
<dbReference type="AlphaFoldDB" id="A0AAF0QME7"/>
<dbReference type="PANTHER" id="PTHR31973">
    <property type="entry name" value="POLYPROTEIN, PUTATIVE-RELATED"/>
    <property type="match status" value="1"/>
</dbReference>
<evidence type="ECO:0000313" key="5">
    <source>
        <dbReference type="EMBL" id="WMV25936.1"/>
    </source>
</evidence>
<dbReference type="InterPro" id="IPR018289">
    <property type="entry name" value="MULE_transposase_dom"/>
</dbReference>
<name>A0AAF0QME7_SOLVR</name>
<feature type="domain" description="PB1-like" evidence="4">
    <location>
        <begin position="316"/>
        <end position="408"/>
    </location>
</feature>
<organism evidence="5 6">
    <name type="scientific">Solanum verrucosum</name>
    <dbReference type="NCBI Taxonomy" id="315347"/>
    <lineage>
        <taxon>Eukaryota</taxon>
        <taxon>Viridiplantae</taxon>
        <taxon>Streptophyta</taxon>
        <taxon>Embryophyta</taxon>
        <taxon>Tracheophyta</taxon>
        <taxon>Spermatophyta</taxon>
        <taxon>Magnoliopsida</taxon>
        <taxon>eudicotyledons</taxon>
        <taxon>Gunneridae</taxon>
        <taxon>Pentapetalae</taxon>
        <taxon>asterids</taxon>
        <taxon>lamiids</taxon>
        <taxon>Solanales</taxon>
        <taxon>Solanaceae</taxon>
        <taxon>Solanoideae</taxon>
        <taxon>Solaneae</taxon>
        <taxon>Solanum</taxon>
    </lineage>
</organism>
<accession>A0AAF0QME7</accession>
<dbReference type="Gene3D" id="3.10.10.10">
    <property type="entry name" value="HIV Type 1 Reverse Transcriptase, subunit A, domain 1"/>
    <property type="match status" value="1"/>
</dbReference>
<gene>
    <name evidence="5" type="ORF">MTR67_019321</name>
</gene>